<organism evidence="2 3">
    <name type="scientific">Melghirimyces profundicolus</name>
    <dbReference type="NCBI Taxonomy" id="1242148"/>
    <lineage>
        <taxon>Bacteria</taxon>
        <taxon>Bacillati</taxon>
        <taxon>Bacillota</taxon>
        <taxon>Bacilli</taxon>
        <taxon>Bacillales</taxon>
        <taxon>Thermoactinomycetaceae</taxon>
        <taxon>Melghirimyces</taxon>
    </lineage>
</organism>
<evidence type="ECO:0000313" key="2">
    <source>
        <dbReference type="EMBL" id="PTX59602.1"/>
    </source>
</evidence>
<accession>A0A2T6BU65</accession>
<dbReference type="AlphaFoldDB" id="A0A2T6BU65"/>
<dbReference type="Proteomes" id="UP000244240">
    <property type="component" value="Unassembled WGS sequence"/>
</dbReference>
<evidence type="ECO:0000256" key="1">
    <source>
        <dbReference type="SAM" id="MobiDB-lite"/>
    </source>
</evidence>
<protein>
    <submittedName>
        <fullName evidence="2">Uncharacterized protein</fullName>
    </submittedName>
</protein>
<sequence>MAFPVDVQPSADQQNGIGEGDHDDKDFVGNAHSIPLTGGSQHPDRILDQCFHPLVFDKNNENLHDHILT</sequence>
<name>A0A2T6BU65_9BACL</name>
<reference evidence="2 3" key="1">
    <citation type="submission" date="2018-04" db="EMBL/GenBank/DDBJ databases">
        <title>Genomic Encyclopedia of Archaeal and Bacterial Type Strains, Phase II (KMG-II): from individual species to whole genera.</title>
        <authorList>
            <person name="Goeker M."/>
        </authorList>
    </citation>
    <scope>NUCLEOTIDE SEQUENCE [LARGE SCALE GENOMIC DNA]</scope>
    <source>
        <strain evidence="2 3">DSM 45787</strain>
    </source>
</reference>
<dbReference type="RefSeq" id="WP_170109579.1">
    <property type="nucleotide sequence ID" value="NZ_QBKR01000011.1"/>
</dbReference>
<comment type="caution">
    <text evidence="2">The sequence shown here is derived from an EMBL/GenBank/DDBJ whole genome shotgun (WGS) entry which is preliminary data.</text>
</comment>
<dbReference type="EMBL" id="QBKR01000011">
    <property type="protein sequence ID" value="PTX59602.1"/>
    <property type="molecule type" value="Genomic_DNA"/>
</dbReference>
<evidence type="ECO:0000313" key="3">
    <source>
        <dbReference type="Proteomes" id="UP000244240"/>
    </source>
</evidence>
<proteinExistence type="predicted"/>
<gene>
    <name evidence="2" type="ORF">C8P63_11136</name>
</gene>
<feature type="region of interest" description="Disordered" evidence="1">
    <location>
        <begin position="1"/>
        <end position="42"/>
    </location>
</feature>
<keyword evidence="3" id="KW-1185">Reference proteome</keyword>